<keyword evidence="1" id="KW-0732">Signal</keyword>
<dbReference type="SUPFAM" id="SSF53300">
    <property type="entry name" value="vWA-like"/>
    <property type="match status" value="1"/>
</dbReference>
<dbReference type="AlphaFoldDB" id="A0A8J8NGX4"/>
<gene>
    <name evidence="3" type="ORF">FGO68_gene4528</name>
</gene>
<protein>
    <recommendedName>
        <fullName evidence="2">VWFA domain-containing protein</fullName>
    </recommendedName>
</protein>
<dbReference type="SMART" id="SM00327">
    <property type="entry name" value="VWA"/>
    <property type="match status" value="1"/>
</dbReference>
<dbReference type="EMBL" id="RRYP01017170">
    <property type="protein sequence ID" value="TNV74295.1"/>
    <property type="molecule type" value="Genomic_DNA"/>
</dbReference>
<dbReference type="OrthoDB" id="293184at2759"/>
<evidence type="ECO:0000313" key="3">
    <source>
        <dbReference type="EMBL" id="TNV74295.1"/>
    </source>
</evidence>
<name>A0A8J8NGX4_HALGN</name>
<dbReference type="InterPro" id="IPR051266">
    <property type="entry name" value="CLCR"/>
</dbReference>
<dbReference type="PANTHER" id="PTHR10579:SF43">
    <property type="entry name" value="ZINC FINGER (C3HC4-TYPE RING FINGER) FAMILY PROTEIN"/>
    <property type="match status" value="1"/>
</dbReference>
<reference evidence="3" key="1">
    <citation type="submission" date="2019-06" db="EMBL/GenBank/DDBJ databases">
        <authorList>
            <person name="Zheng W."/>
        </authorList>
    </citation>
    <scope>NUCLEOTIDE SEQUENCE</scope>
    <source>
        <strain evidence="3">QDHG01</strain>
    </source>
</reference>
<proteinExistence type="predicted"/>
<evidence type="ECO:0000259" key="2">
    <source>
        <dbReference type="PROSITE" id="PS50234"/>
    </source>
</evidence>
<dbReference type="PROSITE" id="PS50234">
    <property type="entry name" value="VWFA"/>
    <property type="match status" value="1"/>
</dbReference>
<dbReference type="Gene3D" id="3.40.50.410">
    <property type="entry name" value="von Willebrand factor, type A domain"/>
    <property type="match status" value="1"/>
</dbReference>
<evidence type="ECO:0000313" key="4">
    <source>
        <dbReference type="Proteomes" id="UP000785679"/>
    </source>
</evidence>
<feature type="signal peptide" evidence="1">
    <location>
        <begin position="1"/>
        <end position="18"/>
    </location>
</feature>
<feature type="domain" description="VWFA" evidence="2">
    <location>
        <begin position="51"/>
        <end position="224"/>
    </location>
</feature>
<sequence>MTFNSIFILSILVRISQICNNKQYQLCFNQELKIWKNWIKLVQIWQKYKQQQFCLVDISNSMQGQKILVVQDILQTILSNLREQDRLCLISFNNEGKLLTGLQKVTEETKEYFQFIIEGLACTGTTQLWKATDIAFDVISQRKNQCNWARILIFTDGQDEIALTKIKKQLEFNIDVFTIDTFGFGNANANKRLTAIANLRYGQHYTLVDETYILNYLEQVFANFPFNAWEDVTLTITSNNLNGVYDQINISEIHNDGWIEVQPEQQYKINIPNLEIGESFLFSVEMSLLKFNNNIVDKAKPISILKGKVESKNSLTGKKAIKNVELDVLFIFENEANTLDFNTYFNCKQSPLIIWVCDEKQTCKNMYNDQNLIENHILN</sequence>
<keyword evidence="4" id="KW-1185">Reference proteome</keyword>
<dbReference type="PANTHER" id="PTHR10579">
    <property type="entry name" value="CALCIUM-ACTIVATED CHLORIDE CHANNEL REGULATOR"/>
    <property type="match status" value="1"/>
</dbReference>
<dbReference type="InterPro" id="IPR036465">
    <property type="entry name" value="vWFA_dom_sf"/>
</dbReference>
<comment type="caution">
    <text evidence="3">The sequence shown here is derived from an EMBL/GenBank/DDBJ whole genome shotgun (WGS) entry which is preliminary data.</text>
</comment>
<evidence type="ECO:0000256" key="1">
    <source>
        <dbReference type="SAM" id="SignalP"/>
    </source>
</evidence>
<organism evidence="3 4">
    <name type="scientific">Halteria grandinella</name>
    <dbReference type="NCBI Taxonomy" id="5974"/>
    <lineage>
        <taxon>Eukaryota</taxon>
        <taxon>Sar</taxon>
        <taxon>Alveolata</taxon>
        <taxon>Ciliophora</taxon>
        <taxon>Intramacronucleata</taxon>
        <taxon>Spirotrichea</taxon>
        <taxon>Stichotrichia</taxon>
        <taxon>Sporadotrichida</taxon>
        <taxon>Halteriidae</taxon>
        <taxon>Halteria</taxon>
    </lineage>
</organism>
<dbReference type="InterPro" id="IPR002035">
    <property type="entry name" value="VWF_A"/>
</dbReference>
<dbReference type="Pfam" id="PF13519">
    <property type="entry name" value="VWA_2"/>
    <property type="match status" value="1"/>
</dbReference>
<feature type="chain" id="PRO_5035305610" description="VWFA domain-containing protein" evidence="1">
    <location>
        <begin position="19"/>
        <end position="379"/>
    </location>
</feature>
<accession>A0A8J8NGX4</accession>
<dbReference type="Proteomes" id="UP000785679">
    <property type="component" value="Unassembled WGS sequence"/>
</dbReference>